<dbReference type="Proteomes" id="UP000808337">
    <property type="component" value="Unassembled WGS sequence"/>
</dbReference>
<keyword evidence="1" id="KW-1133">Transmembrane helix</keyword>
<keyword evidence="1" id="KW-0472">Membrane</keyword>
<evidence type="ECO:0000313" key="2">
    <source>
        <dbReference type="EMBL" id="MBK9983040.1"/>
    </source>
</evidence>
<sequence>MPCMLAAIALLFPRVLIAILWFFTSWFNGVFDTILWPILGFLFMPVTMLWYSVVMKHYTGDWSVSNIIIMVIAVVIDMGSWGGGYKSRR</sequence>
<organism evidence="2 3">
    <name type="scientific">Candidatus Opimibacter skivensis</name>
    <dbReference type="NCBI Taxonomy" id="2982028"/>
    <lineage>
        <taxon>Bacteria</taxon>
        <taxon>Pseudomonadati</taxon>
        <taxon>Bacteroidota</taxon>
        <taxon>Saprospiria</taxon>
        <taxon>Saprospirales</taxon>
        <taxon>Saprospiraceae</taxon>
        <taxon>Candidatus Opimibacter</taxon>
    </lineage>
</organism>
<feature type="transmembrane region" description="Helical" evidence="1">
    <location>
        <begin position="65"/>
        <end position="85"/>
    </location>
</feature>
<evidence type="ECO:0000256" key="1">
    <source>
        <dbReference type="SAM" id="Phobius"/>
    </source>
</evidence>
<protein>
    <submittedName>
        <fullName evidence="2">Uncharacterized protein</fullName>
    </submittedName>
</protein>
<accession>A0A9D7STJ1</accession>
<name>A0A9D7STJ1_9BACT</name>
<keyword evidence="1" id="KW-0812">Transmembrane</keyword>
<dbReference type="AlphaFoldDB" id="A0A9D7STJ1"/>
<proteinExistence type="predicted"/>
<comment type="caution">
    <text evidence="2">The sequence shown here is derived from an EMBL/GenBank/DDBJ whole genome shotgun (WGS) entry which is preliminary data.</text>
</comment>
<feature type="transmembrane region" description="Helical" evidence="1">
    <location>
        <begin position="6"/>
        <end position="27"/>
    </location>
</feature>
<reference evidence="2 3" key="1">
    <citation type="submission" date="2020-10" db="EMBL/GenBank/DDBJ databases">
        <title>Connecting structure to function with the recovery of over 1000 high-quality activated sludge metagenome-assembled genomes encoding full-length rRNA genes using long-read sequencing.</title>
        <authorList>
            <person name="Singleton C.M."/>
            <person name="Petriglieri F."/>
            <person name="Kristensen J.M."/>
            <person name="Kirkegaard R.H."/>
            <person name="Michaelsen T.Y."/>
            <person name="Andersen M.H."/>
            <person name="Karst S.M."/>
            <person name="Dueholm M.S."/>
            <person name="Nielsen P.H."/>
            <person name="Albertsen M."/>
        </authorList>
    </citation>
    <scope>NUCLEOTIDE SEQUENCE [LARGE SCALE GENOMIC DNA]</scope>
    <source>
        <strain evidence="2">Ribe_18-Q3-R11-54_MAXAC.273</strain>
    </source>
</reference>
<evidence type="ECO:0000313" key="3">
    <source>
        <dbReference type="Proteomes" id="UP000808337"/>
    </source>
</evidence>
<gene>
    <name evidence="2" type="ORF">IPP15_11560</name>
</gene>
<feature type="transmembrane region" description="Helical" evidence="1">
    <location>
        <begin position="34"/>
        <end position="53"/>
    </location>
</feature>
<dbReference type="EMBL" id="JADKGY010000008">
    <property type="protein sequence ID" value="MBK9983040.1"/>
    <property type="molecule type" value="Genomic_DNA"/>
</dbReference>